<reference evidence="2 3" key="1">
    <citation type="journal article" date="2002" name="Int. J. Syst. Evol. Microbiol.">
        <title>Sphingopyxis witflariensis sp. nov., isolated from activated sludge.</title>
        <authorList>
            <person name="Kampfer P."/>
            <person name="Witzenberger R."/>
            <person name="Denner E.B."/>
            <person name="Busse H.J."/>
            <person name="Neef A."/>
        </authorList>
    </citation>
    <scope>NUCLEOTIDE SEQUENCE [LARGE SCALE GENOMIC DNA]</scope>
    <source>
        <strain evidence="2 3">DSM 14551</strain>
    </source>
</reference>
<dbReference type="AlphaFoldDB" id="A0A246K717"/>
<sequence length="185" mass="18847">MKKLAIFATAALSLLNAHAASAQTWTPGPGTAPVWVWQGTVTVQKGGSPAFPCTLTVEIVNPGTGSATVTQQPAITPGNTDGVEFDAGFFACPGIVPVTQPFNVDYNNAGGAETFTIRNVYAFTPTPGDCAGDITAAFNDDNPPTSGDNSLDVNAVIPEVTPGSGNCTIIGNLRLITPGAPVDIT</sequence>
<comment type="caution">
    <text evidence="2">The sequence shown here is derived from an EMBL/GenBank/DDBJ whole genome shotgun (WGS) entry which is preliminary data.</text>
</comment>
<dbReference type="RefSeq" id="WP_088470946.1">
    <property type="nucleotide sequence ID" value="NZ_NISJ01000001.1"/>
</dbReference>
<evidence type="ECO:0000313" key="3">
    <source>
        <dbReference type="Proteomes" id="UP000197097"/>
    </source>
</evidence>
<dbReference type="EMBL" id="NISJ01000001">
    <property type="protein sequence ID" value="OWR01134.1"/>
    <property type="molecule type" value="Genomic_DNA"/>
</dbReference>
<keyword evidence="1" id="KW-0732">Signal</keyword>
<keyword evidence="3" id="KW-1185">Reference proteome</keyword>
<gene>
    <name evidence="2" type="ORF">CDQ91_01525</name>
</gene>
<name>A0A246K717_9SPHN</name>
<feature type="signal peptide" evidence="1">
    <location>
        <begin position="1"/>
        <end position="19"/>
    </location>
</feature>
<accession>A0A246K717</accession>
<feature type="chain" id="PRO_5012264310" evidence="1">
    <location>
        <begin position="20"/>
        <end position="185"/>
    </location>
</feature>
<proteinExistence type="predicted"/>
<protein>
    <submittedName>
        <fullName evidence="2">Uncharacterized protein</fullName>
    </submittedName>
</protein>
<organism evidence="2 3">
    <name type="scientific">Sphingopyxis witflariensis</name>
    <dbReference type="NCBI Taxonomy" id="173675"/>
    <lineage>
        <taxon>Bacteria</taxon>
        <taxon>Pseudomonadati</taxon>
        <taxon>Pseudomonadota</taxon>
        <taxon>Alphaproteobacteria</taxon>
        <taxon>Sphingomonadales</taxon>
        <taxon>Sphingomonadaceae</taxon>
        <taxon>Sphingopyxis</taxon>
    </lineage>
</organism>
<evidence type="ECO:0000256" key="1">
    <source>
        <dbReference type="SAM" id="SignalP"/>
    </source>
</evidence>
<evidence type="ECO:0000313" key="2">
    <source>
        <dbReference type="EMBL" id="OWR01134.1"/>
    </source>
</evidence>
<dbReference type="Proteomes" id="UP000197097">
    <property type="component" value="Unassembled WGS sequence"/>
</dbReference>